<organism evidence="2">
    <name type="scientific">viral metagenome</name>
    <dbReference type="NCBI Taxonomy" id="1070528"/>
    <lineage>
        <taxon>unclassified sequences</taxon>
        <taxon>metagenomes</taxon>
        <taxon>organismal metagenomes</taxon>
    </lineage>
</organism>
<protein>
    <submittedName>
        <fullName evidence="2">Uncharacterized protein</fullName>
    </submittedName>
</protein>
<sequence>MKKATSDYVYSHLSPFERSTEPGREGKANAAFFELMKRQWGDQMPDETRSNLEKVGEKFHQSFDVDKGEAKKMDTKEIILEESIAYVVENVKAGLHPRHLNTEDVHVLLAAFGKEWYKKFDYEEGDIPSNYLEMGKSLDDDEEEEKEEKKTIG</sequence>
<proteinExistence type="predicted"/>
<reference evidence="2" key="1">
    <citation type="journal article" date="2020" name="Nature">
        <title>Giant virus diversity and host interactions through global metagenomics.</title>
        <authorList>
            <person name="Schulz F."/>
            <person name="Roux S."/>
            <person name="Paez-Espino D."/>
            <person name="Jungbluth S."/>
            <person name="Walsh D.A."/>
            <person name="Denef V.J."/>
            <person name="McMahon K.D."/>
            <person name="Konstantinidis K.T."/>
            <person name="Eloe-Fadrosh E.A."/>
            <person name="Kyrpides N.C."/>
            <person name="Woyke T."/>
        </authorList>
    </citation>
    <scope>NUCLEOTIDE SEQUENCE</scope>
    <source>
        <strain evidence="2">GVMAG-M-3300023174-104</strain>
    </source>
</reference>
<evidence type="ECO:0000313" key="2">
    <source>
        <dbReference type="EMBL" id="QHT09912.1"/>
    </source>
</evidence>
<feature type="region of interest" description="Disordered" evidence="1">
    <location>
        <begin position="131"/>
        <end position="153"/>
    </location>
</feature>
<dbReference type="AlphaFoldDB" id="A0A6C0D0G4"/>
<evidence type="ECO:0000256" key="1">
    <source>
        <dbReference type="SAM" id="MobiDB-lite"/>
    </source>
</evidence>
<accession>A0A6C0D0G4</accession>
<name>A0A6C0D0G4_9ZZZZ</name>
<dbReference type="EMBL" id="MN739518">
    <property type="protein sequence ID" value="QHT09912.1"/>
    <property type="molecule type" value="Genomic_DNA"/>
</dbReference>